<dbReference type="Proteomes" id="UP000325255">
    <property type="component" value="Unassembled WGS sequence"/>
</dbReference>
<evidence type="ECO:0000256" key="3">
    <source>
        <dbReference type="ARBA" id="ARBA00022777"/>
    </source>
</evidence>
<evidence type="ECO:0000256" key="1">
    <source>
        <dbReference type="ARBA" id="ARBA00010164"/>
    </source>
</evidence>
<dbReference type="InterPro" id="IPR052028">
    <property type="entry name" value="HipA_Ser/Thr_kinase"/>
</dbReference>
<organism evidence="5 6">
    <name type="scientific">Rhodovastum atsumiense</name>
    <dbReference type="NCBI Taxonomy" id="504468"/>
    <lineage>
        <taxon>Bacteria</taxon>
        <taxon>Pseudomonadati</taxon>
        <taxon>Pseudomonadota</taxon>
        <taxon>Alphaproteobacteria</taxon>
        <taxon>Acetobacterales</taxon>
        <taxon>Acetobacteraceae</taxon>
        <taxon>Rhodovastum</taxon>
    </lineage>
</organism>
<keyword evidence="2" id="KW-0808">Transferase</keyword>
<evidence type="ECO:0000313" key="5">
    <source>
        <dbReference type="EMBL" id="KAA5607856.1"/>
    </source>
</evidence>
<gene>
    <name evidence="5" type="ORF">F1189_31785</name>
</gene>
<sequence length="279" mass="30378">SGVQGAWPKVLLTQARDGLWYPDPLVPDDQARDHAIVKWPGDRHEATRLILAAEPPYLELARAFGLRCARPLTHRGNVLLIPRFDRRVEDGRVIRLGQESLVAAAVIAAFGHEAAHEDYLAVIREVCTDPATEVTEYVLRDLLNLALGNPDNHGRNTALQKDTDGTIRLTPLYDFCPMRLDATGVRRSTTWACMKAPGGPSRDLTPDWNTVCEVAAAGVMDASQLRRTLAAKADILRALPDRARALGLDPQVIQRAMGRCPEMADAVAGLAHGASHAAP</sequence>
<comment type="similarity">
    <text evidence="1">Belongs to the HipA Ser/Thr kinase family.</text>
</comment>
<dbReference type="Pfam" id="PF07804">
    <property type="entry name" value="HipA_C"/>
    <property type="match status" value="1"/>
</dbReference>
<dbReference type="OrthoDB" id="9805913at2"/>
<dbReference type="EMBL" id="VWPK01000152">
    <property type="protein sequence ID" value="KAA5607856.1"/>
    <property type="molecule type" value="Genomic_DNA"/>
</dbReference>
<evidence type="ECO:0000313" key="6">
    <source>
        <dbReference type="Proteomes" id="UP000325255"/>
    </source>
</evidence>
<protein>
    <submittedName>
        <fullName evidence="5">HipA domain-containing protein</fullName>
    </submittedName>
</protein>
<feature type="domain" description="HipA-like C-terminal" evidence="4">
    <location>
        <begin position="3"/>
        <end position="224"/>
    </location>
</feature>
<dbReference type="PANTHER" id="PTHR37419">
    <property type="entry name" value="SERINE/THREONINE-PROTEIN KINASE TOXIN HIPA"/>
    <property type="match status" value="1"/>
</dbReference>
<feature type="non-terminal residue" evidence="5">
    <location>
        <position position="1"/>
    </location>
</feature>
<accession>A0A5M6IHV5</accession>
<keyword evidence="3" id="KW-0418">Kinase</keyword>
<name>A0A5M6IHV5_9PROT</name>
<dbReference type="GO" id="GO:0004674">
    <property type="term" value="F:protein serine/threonine kinase activity"/>
    <property type="evidence" value="ECO:0007669"/>
    <property type="project" value="TreeGrafter"/>
</dbReference>
<proteinExistence type="inferred from homology"/>
<evidence type="ECO:0000259" key="4">
    <source>
        <dbReference type="Pfam" id="PF07804"/>
    </source>
</evidence>
<keyword evidence="6" id="KW-1185">Reference proteome</keyword>
<dbReference type="AlphaFoldDB" id="A0A5M6IHV5"/>
<comment type="caution">
    <text evidence="5">The sequence shown here is derived from an EMBL/GenBank/DDBJ whole genome shotgun (WGS) entry which is preliminary data.</text>
</comment>
<dbReference type="InterPro" id="IPR012893">
    <property type="entry name" value="HipA-like_C"/>
</dbReference>
<reference evidence="5 6" key="1">
    <citation type="submission" date="2019-09" db="EMBL/GenBank/DDBJ databases">
        <title>Genome sequence of Rhodovastum atsumiense, a diverse member of the Acetobacteraceae family of non-sulfur purple photosynthetic bacteria.</title>
        <authorList>
            <person name="Meyer T."/>
            <person name="Kyndt J."/>
        </authorList>
    </citation>
    <scope>NUCLEOTIDE SEQUENCE [LARGE SCALE GENOMIC DNA]</scope>
    <source>
        <strain evidence="5 6">DSM 21279</strain>
    </source>
</reference>
<dbReference type="GO" id="GO:0005829">
    <property type="term" value="C:cytosol"/>
    <property type="evidence" value="ECO:0007669"/>
    <property type="project" value="TreeGrafter"/>
</dbReference>
<dbReference type="RefSeq" id="WP_150045856.1">
    <property type="nucleotide sequence ID" value="NZ_VWPK01000152.1"/>
</dbReference>
<evidence type="ECO:0000256" key="2">
    <source>
        <dbReference type="ARBA" id="ARBA00022679"/>
    </source>
</evidence>
<dbReference type="PANTHER" id="PTHR37419:SF8">
    <property type="entry name" value="TOXIN YJJJ"/>
    <property type="match status" value="1"/>
</dbReference>